<sequence>MQIAENSVISRLVQSLLSGSPFDSFSKCEQSENTRDISHNSFSGSLPGIALISVNARPGPINTPTGCHPAKVHWSPYDEIVLALKGIKNSGPSPGEGHSFVDGVKN</sequence>
<proteinExistence type="predicted"/>
<evidence type="ECO:0000313" key="2">
    <source>
        <dbReference type="Proteomes" id="UP000828048"/>
    </source>
</evidence>
<keyword evidence="2" id="KW-1185">Reference proteome</keyword>
<accession>A0ACB7XX29</accession>
<dbReference type="Proteomes" id="UP000828048">
    <property type="component" value="Chromosome 5"/>
</dbReference>
<organism evidence="1 2">
    <name type="scientific">Vaccinium darrowii</name>
    <dbReference type="NCBI Taxonomy" id="229202"/>
    <lineage>
        <taxon>Eukaryota</taxon>
        <taxon>Viridiplantae</taxon>
        <taxon>Streptophyta</taxon>
        <taxon>Embryophyta</taxon>
        <taxon>Tracheophyta</taxon>
        <taxon>Spermatophyta</taxon>
        <taxon>Magnoliopsida</taxon>
        <taxon>eudicotyledons</taxon>
        <taxon>Gunneridae</taxon>
        <taxon>Pentapetalae</taxon>
        <taxon>asterids</taxon>
        <taxon>Ericales</taxon>
        <taxon>Ericaceae</taxon>
        <taxon>Vaccinioideae</taxon>
        <taxon>Vaccinieae</taxon>
        <taxon>Vaccinium</taxon>
    </lineage>
</organism>
<comment type="caution">
    <text evidence="1">The sequence shown here is derived from an EMBL/GenBank/DDBJ whole genome shotgun (WGS) entry which is preliminary data.</text>
</comment>
<gene>
    <name evidence="1" type="ORF">Vadar_004349</name>
</gene>
<dbReference type="EMBL" id="CM037155">
    <property type="protein sequence ID" value="KAH7845646.1"/>
    <property type="molecule type" value="Genomic_DNA"/>
</dbReference>
<name>A0ACB7XX29_9ERIC</name>
<evidence type="ECO:0000313" key="1">
    <source>
        <dbReference type="EMBL" id="KAH7845646.1"/>
    </source>
</evidence>
<protein>
    <submittedName>
        <fullName evidence="1">Uncharacterized protein</fullName>
    </submittedName>
</protein>
<reference evidence="1 2" key="1">
    <citation type="journal article" date="2021" name="Hortic Res">
        <title>High-quality reference genome and annotation aids understanding of berry development for evergreen blueberry (Vaccinium darrowii).</title>
        <authorList>
            <person name="Yu J."/>
            <person name="Hulse-Kemp A.M."/>
            <person name="Babiker E."/>
            <person name="Staton M."/>
        </authorList>
    </citation>
    <scope>NUCLEOTIDE SEQUENCE [LARGE SCALE GENOMIC DNA]</scope>
    <source>
        <strain evidence="2">cv. NJ 8807/NJ 8810</strain>
        <tissue evidence="1">Young leaf</tissue>
    </source>
</reference>